<reference evidence="1 2" key="1">
    <citation type="submission" date="2018-03" db="EMBL/GenBank/DDBJ databases">
        <title>Genome sequencing of Weissella confusa isolates.</title>
        <authorList>
            <person name="Kajala I."/>
            <person name="Baruah R."/>
            <person name="Bergsveinson J."/>
            <person name="Juvonen R."/>
            <person name="Ziola B."/>
        </authorList>
    </citation>
    <scope>NUCLEOTIDE SEQUENCE [LARGE SCALE GENOMIC DNA]</scope>
    <source>
        <strain evidence="1 2">VTT E-062653</strain>
    </source>
</reference>
<name>A0A4Z0RYC5_WEICO</name>
<organism evidence="1 2">
    <name type="scientific">Weissella confusa</name>
    <name type="common">Lactobacillus confusus</name>
    <dbReference type="NCBI Taxonomy" id="1583"/>
    <lineage>
        <taxon>Bacteria</taxon>
        <taxon>Bacillati</taxon>
        <taxon>Bacillota</taxon>
        <taxon>Bacilli</taxon>
        <taxon>Lactobacillales</taxon>
        <taxon>Lactobacillaceae</taxon>
        <taxon>Weissella</taxon>
    </lineage>
</organism>
<protein>
    <submittedName>
        <fullName evidence="1">Uncharacterized protein</fullName>
    </submittedName>
</protein>
<dbReference type="Proteomes" id="UP000297646">
    <property type="component" value="Unassembled WGS sequence"/>
</dbReference>
<sequence length="67" mass="8121">MTNEVQKDVLGQKDVAELFGHSVNWFKNNLRFTKKFMQNVPNKTPNAIRPTYLRHDVERFKELNDWW</sequence>
<dbReference type="AlphaFoldDB" id="A0A4Z0RYC5"/>
<proteinExistence type="predicted"/>
<dbReference type="RefSeq" id="WP_135386122.1">
    <property type="nucleotide sequence ID" value="NZ_ALXJ01000091.1"/>
</dbReference>
<dbReference type="OrthoDB" id="2146275at2"/>
<dbReference type="EMBL" id="PVSN01000015">
    <property type="protein sequence ID" value="TGE75221.1"/>
    <property type="molecule type" value="Genomic_DNA"/>
</dbReference>
<evidence type="ECO:0000313" key="1">
    <source>
        <dbReference type="EMBL" id="TGE75221.1"/>
    </source>
</evidence>
<evidence type="ECO:0000313" key="2">
    <source>
        <dbReference type="Proteomes" id="UP000297646"/>
    </source>
</evidence>
<comment type="caution">
    <text evidence="1">The sequence shown here is derived from an EMBL/GenBank/DDBJ whole genome shotgun (WGS) entry which is preliminary data.</text>
</comment>
<gene>
    <name evidence="1" type="ORF">C6P11_02445</name>
</gene>
<accession>A0A4Z0RYC5</accession>